<comment type="caution">
    <text evidence="4">The sequence shown here is derived from an EMBL/GenBank/DDBJ whole genome shotgun (WGS) entry which is preliminary data.</text>
</comment>
<dbReference type="PROSITE" id="PS50110">
    <property type="entry name" value="RESPONSE_REGULATORY"/>
    <property type="match status" value="1"/>
</dbReference>
<dbReference type="GO" id="GO:0000156">
    <property type="term" value="F:phosphorelay response regulator activity"/>
    <property type="evidence" value="ECO:0007669"/>
    <property type="project" value="InterPro"/>
</dbReference>
<gene>
    <name evidence="4" type="ORF">ATO12_02625</name>
</gene>
<feature type="domain" description="Response regulatory" evidence="2">
    <location>
        <begin position="4"/>
        <end position="115"/>
    </location>
</feature>
<name>A0A023C0I2_9FLAO</name>
<keyword evidence="5" id="KW-1185">Reference proteome</keyword>
<proteinExistence type="predicted"/>
<evidence type="ECO:0000313" key="5">
    <source>
        <dbReference type="Proteomes" id="UP000023541"/>
    </source>
</evidence>
<dbReference type="SMART" id="SM00850">
    <property type="entry name" value="LytTR"/>
    <property type="match status" value="1"/>
</dbReference>
<dbReference type="AlphaFoldDB" id="A0A023C0I2"/>
<dbReference type="Pfam" id="PF00072">
    <property type="entry name" value="Response_reg"/>
    <property type="match status" value="1"/>
</dbReference>
<dbReference type="InterPro" id="IPR007492">
    <property type="entry name" value="LytTR_DNA-bd_dom"/>
</dbReference>
<dbReference type="PROSITE" id="PS50930">
    <property type="entry name" value="HTH_LYTTR"/>
    <property type="match status" value="1"/>
</dbReference>
<dbReference type="Pfam" id="PF04397">
    <property type="entry name" value="LytTR"/>
    <property type="match status" value="1"/>
</dbReference>
<evidence type="ECO:0000259" key="2">
    <source>
        <dbReference type="PROSITE" id="PS50110"/>
    </source>
</evidence>
<dbReference type="Proteomes" id="UP000023541">
    <property type="component" value="Unassembled WGS sequence"/>
</dbReference>
<evidence type="ECO:0000313" key="4">
    <source>
        <dbReference type="EMBL" id="EZH75704.1"/>
    </source>
</evidence>
<dbReference type="InterPro" id="IPR011006">
    <property type="entry name" value="CheY-like_superfamily"/>
</dbReference>
<dbReference type="Gene3D" id="2.40.50.1020">
    <property type="entry name" value="LytTr DNA-binding domain"/>
    <property type="match status" value="1"/>
</dbReference>
<dbReference type="InterPro" id="IPR046947">
    <property type="entry name" value="LytR-like"/>
</dbReference>
<keyword evidence="1" id="KW-0597">Phosphoprotein</keyword>
<feature type="modified residue" description="4-aspartylphosphate" evidence="1">
    <location>
        <position position="55"/>
    </location>
</feature>
<evidence type="ECO:0000259" key="3">
    <source>
        <dbReference type="PROSITE" id="PS50930"/>
    </source>
</evidence>
<dbReference type="RefSeq" id="WP_034238350.1">
    <property type="nucleotide sequence ID" value="NZ_AQRA01000001.1"/>
</dbReference>
<dbReference type="EMBL" id="AQRA01000001">
    <property type="protein sequence ID" value="EZH75704.1"/>
    <property type="molecule type" value="Genomic_DNA"/>
</dbReference>
<accession>A0A023C0I2</accession>
<protein>
    <submittedName>
        <fullName evidence="4">Chemotaxis protein CheY</fullName>
    </submittedName>
</protein>
<dbReference type="SUPFAM" id="SSF52172">
    <property type="entry name" value="CheY-like"/>
    <property type="match status" value="1"/>
</dbReference>
<dbReference type="GO" id="GO:0003677">
    <property type="term" value="F:DNA binding"/>
    <property type="evidence" value="ECO:0007669"/>
    <property type="project" value="InterPro"/>
</dbReference>
<dbReference type="OrthoDB" id="2168082at2"/>
<evidence type="ECO:0000256" key="1">
    <source>
        <dbReference type="PROSITE-ProRule" id="PRU00169"/>
    </source>
</evidence>
<dbReference type="SMART" id="SM00448">
    <property type="entry name" value="REC"/>
    <property type="match status" value="1"/>
</dbReference>
<organism evidence="4 5">
    <name type="scientific">Aquimarina atlantica</name>
    <dbReference type="NCBI Taxonomy" id="1317122"/>
    <lineage>
        <taxon>Bacteria</taxon>
        <taxon>Pseudomonadati</taxon>
        <taxon>Bacteroidota</taxon>
        <taxon>Flavobacteriia</taxon>
        <taxon>Flavobacteriales</taxon>
        <taxon>Flavobacteriaceae</taxon>
        <taxon>Aquimarina</taxon>
    </lineage>
</organism>
<reference evidence="4 5" key="1">
    <citation type="submission" date="2014-04" db="EMBL/GenBank/DDBJ databases">
        <title>Aquimarina sp. 22II-S11-z7 Genome Sequencing.</title>
        <authorList>
            <person name="Lai Q."/>
        </authorList>
    </citation>
    <scope>NUCLEOTIDE SEQUENCE [LARGE SCALE GENOMIC DNA]</scope>
    <source>
        <strain evidence="4 5">22II-S11-z7</strain>
    </source>
</reference>
<dbReference type="PANTHER" id="PTHR37299:SF1">
    <property type="entry name" value="STAGE 0 SPORULATION PROTEIN A HOMOLOG"/>
    <property type="match status" value="1"/>
</dbReference>
<dbReference type="STRING" id="1317122.ATO12_02625"/>
<dbReference type="PANTHER" id="PTHR37299">
    <property type="entry name" value="TRANSCRIPTIONAL REGULATOR-RELATED"/>
    <property type="match status" value="1"/>
</dbReference>
<feature type="domain" description="HTH LytTR-type" evidence="3">
    <location>
        <begin position="138"/>
        <end position="235"/>
    </location>
</feature>
<dbReference type="eggNOG" id="COG3279">
    <property type="taxonomic scope" value="Bacteria"/>
</dbReference>
<dbReference type="Gene3D" id="3.40.50.2300">
    <property type="match status" value="1"/>
</dbReference>
<dbReference type="InterPro" id="IPR001789">
    <property type="entry name" value="Sig_transdc_resp-reg_receiver"/>
</dbReference>
<sequence>MAIKCMVIDDEPLAIKVLEKHIKKVPELELVASFDNPIHAGDFLQKNTVDLLFLDIQMPVVTGIDFIKNTTIQPKVILTTAYREYALEGYELDIIDYLLKPISFIRFYKSINKYKALSAGIQHVSDESSKAKQTVDHIFVNANKRMIRVEFSCILFIDSIKDYVRIHTTEDTIITKDKISVFLQKLPSNFLRVHRSYIINTEKITSFTSKDIVLLNGMEIPIGASYKEVIRLIKN</sequence>